<dbReference type="InterPro" id="IPR017443">
    <property type="entry name" value="RuBisCO_lsu_fd_N"/>
</dbReference>
<name>A0ABY6HV16_9ARCH</name>
<proteinExistence type="predicted"/>
<evidence type="ECO:0000313" key="3">
    <source>
        <dbReference type="EMBL" id="UYP47355.1"/>
    </source>
</evidence>
<dbReference type="GO" id="GO:0016984">
    <property type="term" value="F:ribulose-bisphosphate carboxylase activity"/>
    <property type="evidence" value="ECO:0007669"/>
    <property type="project" value="UniProtKB-EC"/>
</dbReference>
<gene>
    <name evidence="3" type="ORF">NEF87_003640</name>
</gene>
<dbReference type="Pfam" id="PF00016">
    <property type="entry name" value="RuBisCO_large"/>
    <property type="match status" value="1"/>
</dbReference>
<evidence type="ECO:0000259" key="1">
    <source>
        <dbReference type="Pfam" id="PF00016"/>
    </source>
</evidence>
<dbReference type="SFLD" id="SFLDS00014">
    <property type="entry name" value="RuBisCO"/>
    <property type="match status" value="1"/>
</dbReference>
<evidence type="ECO:0000313" key="4">
    <source>
        <dbReference type="Proteomes" id="UP001208689"/>
    </source>
</evidence>
<dbReference type="Proteomes" id="UP001208689">
    <property type="component" value="Chromosome"/>
</dbReference>
<accession>A0ABY6HV16</accession>
<reference evidence="3" key="1">
    <citation type="submission" date="2022-09" db="EMBL/GenBank/DDBJ databases">
        <title>Actin cytoskeleton and complex cell architecture in an #Asgard archaeon.</title>
        <authorList>
            <person name="Ponce Toledo R.I."/>
            <person name="Schleper C."/>
            <person name="Rodrigues Oliveira T."/>
            <person name="Wollweber F."/>
            <person name="Xu J."/>
            <person name="Rittmann S."/>
            <person name="Klingl A."/>
            <person name="Pilhofer M."/>
        </authorList>
    </citation>
    <scope>NUCLEOTIDE SEQUENCE</scope>
    <source>
        <strain evidence="3">B-35</strain>
    </source>
</reference>
<dbReference type="SUPFAM" id="SSF51649">
    <property type="entry name" value="RuBisCo, C-terminal domain"/>
    <property type="match status" value="1"/>
</dbReference>
<dbReference type="EMBL" id="CP104013">
    <property type="protein sequence ID" value="UYP47355.1"/>
    <property type="molecule type" value="Genomic_DNA"/>
</dbReference>
<feature type="domain" description="Ribulose bisphosphate carboxylase large subunit ferrodoxin-like N-terminal" evidence="2">
    <location>
        <begin position="85"/>
        <end position="184"/>
    </location>
</feature>
<protein>
    <submittedName>
        <fullName evidence="3">Ribulose bisphosphate carboxylase large chain</fullName>
        <ecNumber evidence="3">4.1.1.39</ecNumber>
    </submittedName>
</protein>
<evidence type="ECO:0000259" key="2">
    <source>
        <dbReference type="Pfam" id="PF02788"/>
    </source>
</evidence>
<dbReference type="InterPro" id="IPR036422">
    <property type="entry name" value="RuBisCO_lsu_N_sf"/>
</dbReference>
<dbReference type="InterPro" id="IPR000685">
    <property type="entry name" value="RuBisCO_lsu_C"/>
</dbReference>
<organism evidence="3 4">
    <name type="scientific">Candidatus Lokiarchaeum ossiferum</name>
    <dbReference type="NCBI Taxonomy" id="2951803"/>
    <lineage>
        <taxon>Archaea</taxon>
        <taxon>Promethearchaeati</taxon>
        <taxon>Promethearchaeota</taxon>
        <taxon>Promethearchaeia</taxon>
        <taxon>Promethearchaeales</taxon>
        <taxon>Promethearchaeaceae</taxon>
        <taxon>Candidatus Lokiarchaeum</taxon>
    </lineage>
</organism>
<dbReference type="Pfam" id="PF02788">
    <property type="entry name" value="RuBisCO_large_N"/>
    <property type="match status" value="1"/>
</dbReference>
<keyword evidence="3" id="KW-0456">Lyase</keyword>
<dbReference type="EC" id="4.1.1.39" evidence="3"/>
<dbReference type="SFLD" id="SFLDG00301">
    <property type="entry name" value="RuBisCO-like_proteins"/>
    <property type="match status" value="1"/>
</dbReference>
<dbReference type="Gene3D" id="3.30.70.150">
    <property type="entry name" value="RuBisCO large subunit, N-terminal domain"/>
    <property type="match status" value="1"/>
</dbReference>
<dbReference type="InterPro" id="IPR033966">
    <property type="entry name" value="RuBisCO"/>
</dbReference>
<dbReference type="SUPFAM" id="SSF54966">
    <property type="entry name" value="RuBisCO, large subunit, small (N-terminal) domain"/>
    <property type="match status" value="1"/>
</dbReference>
<dbReference type="PANTHER" id="PTHR42704">
    <property type="entry name" value="RIBULOSE BISPHOSPHATE CARBOXYLASE"/>
    <property type="match status" value="1"/>
</dbReference>
<sequence>MVKIENWVVFPEKVELPIITCDLYEAYGLATPKIELIDEKMRVRLGPYLLDPEIPFNFEDFRKSCIIMYVSISPKLRKGWSVEYGLLRAALEIAAEESTGTWDPELKTLLPEEMDENSKANMKILEAKVIGLNAKNGMAAVALPKEGFEKGNLPQILSVVMGNYTGMASAAWGVRLEDIDIPDDFANSFIGPTIGNEGIKKILGNKITVGTIVKPKTGLSEADWAKTSTRSFYGGLDVVKDDENLTSQDYCTFEERAKLVMKGINEIHEKTGRNLVYVANITHGDMDEMIKRADLIKSLGGNCLMLDILATGMTGVQTIRKKYPEMILHGHRAGHGAQTIFPELIIDGERIDLRHGISMKVWALIARLGGIDQFHIGAPKGKMESSYHTVLENLETCLRPLGNIKTMRPICSGGLKATVLWDVATIMNPIGDTPNLDFIAQAGGGTHSHPLGTIGGSRSMVQARDSISAGDSPQVAMGKYFETLLAFRRWDNEIYGNWLKTLTADSKIVVDPDERPYFLTENHPETAPKPVDLKTAMEKFPELRADLEKFSPTLL</sequence>
<feature type="domain" description="Ribulose bisphosphate carboxylase large subunit C-terminal" evidence="1">
    <location>
        <begin position="208"/>
        <end position="474"/>
    </location>
</feature>
<dbReference type="Gene3D" id="3.20.20.110">
    <property type="entry name" value="Ribulose bisphosphate carboxylase, large subunit, C-terminal domain"/>
    <property type="match status" value="1"/>
</dbReference>
<keyword evidence="4" id="KW-1185">Reference proteome</keyword>
<dbReference type="InterPro" id="IPR036376">
    <property type="entry name" value="RuBisCO_lsu_C_sf"/>
</dbReference>
<dbReference type="PANTHER" id="PTHR42704:SF17">
    <property type="entry name" value="RIBULOSE BISPHOSPHATE CARBOXYLASE LARGE CHAIN"/>
    <property type="match status" value="1"/>
</dbReference>